<dbReference type="SUPFAM" id="SSF56349">
    <property type="entry name" value="DNA breaking-rejoining enzymes"/>
    <property type="match status" value="1"/>
</dbReference>
<evidence type="ECO:0000256" key="1">
    <source>
        <dbReference type="ARBA" id="ARBA00023125"/>
    </source>
</evidence>
<dbReference type="InterPro" id="IPR010998">
    <property type="entry name" value="Integrase_recombinase_N"/>
</dbReference>
<keyword evidence="1" id="KW-0238">DNA-binding</keyword>
<accession>A0ABY2JBI8</accession>
<dbReference type="InterPro" id="IPR011010">
    <property type="entry name" value="DNA_brk_join_enz"/>
</dbReference>
<dbReference type="Pfam" id="PF22022">
    <property type="entry name" value="Phage_int_M"/>
    <property type="match status" value="1"/>
</dbReference>
<comment type="caution">
    <text evidence="3">The sequence shown here is derived from an EMBL/GenBank/DDBJ whole genome shotgun (WGS) entry which is preliminary data.</text>
</comment>
<evidence type="ECO:0000313" key="4">
    <source>
        <dbReference type="Proteomes" id="UP000297853"/>
    </source>
</evidence>
<keyword evidence="4" id="KW-1185">Reference proteome</keyword>
<name>A0ABY2JBI8_9MICO</name>
<dbReference type="InterPro" id="IPR053876">
    <property type="entry name" value="Phage_int_M"/>
</dbReference>
<organism evidence="3 4">
    <name type="scientific">Cryobacterium sinapicolor</name>
    <dbReference type="NCBI Taxonomy" id="1259236"/>
    <lineage>
        <taxon>Bacteria</taxon>
        <taxon>Bacillati</taxon>
        <taxon>Actinomycetota</taxon>
        <taxon>Actinomycetes</taxon>
        <taxon>Micrococcales</taxon>
        <taxon>Microbacteriaceae</taxon>
        <taxon>Cryobacterium</taxon>
    </lineage>
</organism>
<sequence length="329" mass="36340">MRAGEVGTIRIVALANGQVQAHARMRDEVGMPHRLKVARATETDVRRALEEQANLIRNGRAAQSLNAYSTIAEAAAVFLDDKRRSETVEVSTIETYEFSVNNVIIPECGNLLLTDLTVLRCNRILQHIRDTKSLSAARKARSMFSQICATGIEHGVLTFNPVRDARSLPLPPKKESALNAGQLETVRERMRSWRANGYQHGPRPNARLLENAMWIMVGTSARIGEVLALRRCDVDVTANPPTVLIAGTITQTCTEGLRRKPSAYGQETALDPCASSRYRLQRSAIMEAAGEHEPSPPCRGLGIKAVTRCSSMTRSRGWPRKHQRPPSPC</sequence>
<dbReference type="Proteomes" id="UP000297853">
    <property type="component" value="Unassembled WGS sequence"/>
</dbReference>
<evidence type="ECO:0000259" key="2">
    <source>
        <dbReference type="Pfam" id="PF22022"/>
    </source>
</evidence>
<gene>
    <name evidence="3" type="ORF">E3T28_05675</name>
</gene>
<feature type="domain" description="Phage integrase central" evidence="2">
    <location>
        <begin position="74"/>
        <end position="166"/>
    </location>
</feature>
<dbReference type="EMBL" id="SOGQ01000026">
    <property type="protein sequence ID" value="TFD02311.1"/>
    <property type="molecule type" value="Genomic_DNA"/>
</dbReference>
<protein>
    <recommendedName>
        <fullName evidence="2">Phage integrase central domain-containing protein</fullName>
    </recommendedName>
</protein>
<evidence type="ECO:0000313" key="3">
    <source>
        <dbReference type="EMBL" id="TFD02311.1"/>
    </source>
</evidence>
<proteinExistence type="predicted"/>
<dbReference type="Gene3D" id="1.10.150.130">
    <property type="match status" value="1"/>
</dbReference>
<reference evidence="3 4" key="1">
    <citation type="submission" date="2019-03" db="EMBL/GenBank/DDBJ databases">
        <title>Genomics of glacier-inhabiting Cryobacterium strains.</title>
        <authorList>
            <person name="Liu Q."/>
            <person name="Xin Y.-H."/>
        </authorList>
    </citation>
    <scope>NUCLEOTIDE SEQUENCE [LARGE SCALE GENOMIC DNA]</scope>
    <source>
        <strain evidence="3 4">TMT1-23-1</strain>
    </source>
</reference>